<gene>
    <name evidence="9" type="primary">recJ</name>
    <name evidence="9" type="ORF">CEE37_02800</name>
</gene>
<dbReference type="InterPro" id="IPR041122">
    <property type="entry name" value="RecJ_OB"/>
</dbReference>
<evidence type="ECO:0000256" key="3">
    <source>
        <dbReference type="ARBA" id="ARBA00022722"/>
    </source>
</evidence>
<proteinExistence type="inferred from homology"/>
<comment type="caution">
    <text evidence="9">The sequence shown here is derived from an EMBL/GenBank/DDBJ whole genome shotgun (WGS) entry which is preliminary data.</text>
</comment>
<dbReference type="GO" id="GO:0006310">
    <property type="term" value="P:DNA recombination"/>
    <property type="evidence" value="ECO:0007669"/>
    <property type="project" value="InterPro"/>
</dbReference>
<dbReference type="Gene3D" id="3.10.310.30">
    <property type="match status" value="1"/>
</dbReference>
<dbReference type="Gene3D" id="3.90.1640.30">
    <property type="match status" value="1"/>
</dbReference>
<organism evidence="9 10">
    <name type="scientific">candidate division LCP-89 bacterium B3_LCP</name>
    <dbReference type="NCBI Taxonomy" id="2012998"/>
    <lineage>
        <taxon>Bacteria</taxon>
        <taxon>Pseudomonadati</taxon>
        <taxon>Bacteria division LCP-89</taxon>
    </lineage>
</organism>
<protein>
    <recommendedName>
        <fullName evidence="2">Single-stranded-DNA-specific exonuclease RecJ</fullName>
    </recommendedName>
</protein>
<dbReference type="SUPFAM" id="SSF64182">
    <property type="entry name" value="DHH phosphoesterases"/>
    <property type="match status" value="1"/>
</dbReference>
<keyword evidence="3" id="KW-0540">Nuclease</keyword>
<evidence type="ECO:0000256" key="1">
    <source>
        <dbReference type="ARBA" id="ARBA00005915"/>
    </source>
</evidence>
<dbReference type="GO" id="GO:0008409">
    <property type="term" value="F:5'-3' exonuclease activity"/>
    <property type="evidence" value="ECO:0007669"/>
    <property type="project" value="InterPro"/>
</dbReference>
<evidence type="ECO:0000256" key="2">
    <source>
        <dbReference type="ARBA" id="ARBA00019841"/>
    </source>
</evidence>
<keyword evidence="4" id="KW-0378">Hydrolase</keyword>
<evidence type="ECO:0000313" key="10">
    <source>
        <dbReference type="Proteomes" id="UP000319619"/>
    </source>
</evidence>
<dbReference type="PANTHER" id="PTHR30255:SF2">
    <property type="entry name" value="SINGLE-STRANDED-DNA-SPECIFIC EXONUCLEASE RECJ"/>
    <property type="match status" value="1"/>
</dbReference>
<evidence type="ECO:0000259" key="8">
    <source>
        <dbReference type="Pfam" id="PF17768"/>
    </source>
</evidence>
<dbReference type="EMBL" id="NJBN01000002">
    <property type="protein sequence ID" value="TKJ41507.1"/>
    <property type="molecule type" value="Genomic_DNA"/>
</dbReference>
<evidence type="ECO:0000259" key="7">
    <source>
        <dbReference type="Pfam" id="PF02272"/>
    </source>
</evidence>
<evidence type="ECO:0000259" key="6">
    <source>
        <dbReference type="Pfam" id="PF01368"/>
    </source>
</evidence>
<dbReference type="Pfam" id="PF01368">
    <property type="entry name" value="DHH"/>
    <property type="match status" value="1"/>
</dbReference>
<dbReference type="InterPro" id="IPR038763">
    <property type="entry name" value="DHH_sf"/>
</dbReference>
<dbReference type="Pfam" id="PF17768">
    <property type="entry name" value="RecJ_OB"/>
    <property type="match status" value="1"/>
</dbReference>
<dbReference type="GO" id="GO:0003676">
    <property type="term" value="F:nucleic acid binding"/>
    <property type="evidence" value="ECO:0007669"/>
    <property type="project" value="InterPro"/>
</dbReference>
<evidence type="ECO:0000313" key="9">
    <source>
        <dbReference type="EMBL" id="TKJ41507.1"/>
    </source>
</evidence>
<dbReference type="AlphaFoldDB" id="A0A532V3C8"/>
<dbReference type="NCBIfam" id="TIGR00644">
    <property type="entry name" value="recJ"/>
    <property type="match status" value="1"/>
</dbReference>
<dbReference type="Proteomes" id="UP000319619">
    <property type="component" value="Unassembled WGS sequence"/>
</dbReference>
<dbReference type="InterPro" id="IPR003156">
    <property type="entry name" value="DHHA1_dom"/>
</dbReference>
<feature type="domain" description="RecJ OB" evidence="8">
    <location>
        <begin position="457"/>
        <end position="565"/>
    </location>
</feature>
<reference evidence="9 10" key="1">
    <citation type="submission" date="2017-06" db="EMBL/GenBank/DDBJ databases">
        <title>Novel microbial phyla capable of carbon fixation and sulfur reduction in deep-sea sediments.</title>
        <authorList>
            <person name="Huang J."/>
            <person name="Baker B."/>
            <person name="Wang Y."/>
        </authorList>
    </citation>
    <scope>NUCLEOTIDE SEQUENCE [LARGE SCALE GENOMIC DNA]</scope>
    <source>
        <strain evidence="9">B3_LCP</strain>
    </source>
</reference>
<keyword evidence="5 9" id="KW-0269">Exonuclease</keyword>
<dbReference type="InterPro" id="IPR001667">
    <property type="entry name" value="DDH_dom"/>
</dbReference>
<accession>A0A532V3C8</accession>
<dbReference type="InterPro" id="IPR051673">
    <property type="entry name" value="SSDNA_exonuclease_RecJ"/>
</dbReference>
<dbReference type="Pfam" id="PF02272">
    <property type="entry name" value="DHHA1"/>
    <property type="match status" value="1"/>
</dbReference>
<evidence type="ECO:0000256" key="4">
    <source>
        <dbReference type="ARBA" id="ARBA00022801"/>
    </source>
</evidence>
<feature type="domain" description="DHHA1" evidence="7">
    <location>
        <begin position="350"/>
        <end position="441"/>
    </location>
</feature>
<dbReference type="PANTHER" id="PTHR30255">
    <property type="entry name" value="SINGLE-STRANDED-DNA-SPECIFIC EXONUCLEASE RECJ"/>
    <property type="match status" value="1"/>
</dbReference>
<sequence>MQTKWEVATPADQNYVQNLAEQLSIPEHIAQVLINRDIGTPETARLFFGGKTEDLYDPFLLADMDAAVDRVVKALQKQEKIIIHGDYDVDGITSVSMLYLFLRDLGGQVSYYIPDRQQEGYGLSMGGIEESKRRGVSLMISVDCGITSVSEVELAKKFGIDTIISDHHEPGPSLPEAVAVLDPKRADCSYPFSELAGVGVAYKLAQGVLRRMNLEGTYLERYLDLVAIGSAADIVPLVDENRILVKEGLERLNRNGNEGLKALIDTANFKRGNIQVGNIVFGLAPRINAVGRLGSAERAVRLLITRDYNRALNIASVLEKENRKRKEIDNHTLNEALEKIAEEYNPDRDSVIVLSREAWHPGVIGIVASRIVEKYYRPTVMITIDDGIGKGSARSIPGFDLFSAIRECSDLLEQYGGHKYAAGLTIREDRIEEFRERFNRVSAEMISPEDLIPKLGIDAEIDLDEISPEIVKTLRDFAPFGPKNMKPNFASYDLDIVGVPRIVGANHLKFKVKQPSSGGLVFDVIGFNLGHLLPVAQHGHGVDMVYNIEENEWMNQVNLQLCAKDIR</sequence>
<name>A0A532V3C8_UNCL8</name>
<dbReference type="GO" id="GO:0006281">
    <property type="term" value="P:DNA repair"/>
    <property type="evidence" value="ECO:0007669"/>
    <property type="project" value="InterPro"/>
</dbReference>
<feature type="domain" description="DDH" evidence="6">
    <location>
        <begin position="80"/>
        <end position="229"/>
    </location>
</feature>
<dbReference type="InterPro" id="IPR004610">
    <property type="entry name" value="RecJ"/>
</dbReference>
<evidence type="ECO:0000256" key="5">
    <source>
        <dbReference type="ARBA" id="ARBA00022839"/>
    </source>
</evidence>
<comment type="similarity">
    <text evidence="1">Belongs to the RecJ family.</text>
</comment>